<evidence type="ECO:0000256" key="2">
    <source>
        <dbReference type="ARBA" id="ARBA00023242"/>
    </source>
</evidence>
<proteinExistence type="predicted"/>
<reference evidence="3 4" key="1">
    <citation type="submission" date="2015-01" db="EMBL/GenBank/DDBJ databases">
        <title>Evolution of Trichinella species and genotypes.</title>
        <authorList>
            <person name="Korhonen P.K."/>
            <person name="Edoardo P."/>
            <person name="Giuseppe L.R."/>
            <person name="Gasser R.B."/>
        </authorList>
    </citation>
    <scope>NUCLEOTIDE SEQUENCE [LARGE SCALE GENOMIC DNA]</scope>
    <source>
        <strain evidence="3">ISS2496</strain>
    </source>
</reference>
<name>A0A0V0Z8G9_9BILA</name>
<evidence type="ECO:0000256" key="1">
    <source>
        <dbReference type="ARBA" id="ARBA00004123"/>
    </source>
</evidence>
<dbReference type="InterPro" id="IPR036600">
    <property type="entry name" value="PAH_sf"/>
</dbReference>
<evidence type="ECO:0000313" key="4">
    <source>
        <dbReference type="Proteomes" id="UP000054783"/>
    </source>
</evidence>
<dbReference type="GO" id="GO:0006355">
    <property type="term" value="P:regulation of DNA-templated transcription"/>
    <property type="evidence" value="ECO:0007669"/>
    <property type="project" value="InterPro"/>
</dbReference>
<dbReference type="GO" id="GO:0005634">
    <property type="term" value="C:nucleus"/>
    <property type="evidence" value="ECO:0007669"/>
    <property type="project" value="UniProtKB-SubCell"/>
</dbReference>
<dbReference type="Pfam" id="PF02671">
    <property type="entry name" value="PAH"/>
    <property type="match status" value="1"/>
</dbReference>
<dbReference type="EMBL" id="JYDQ01000319">
    <property type="protein sequence ID" value="KRY08627.1"/>
    <property type="molecule type" value="Genomic_DNA"/>
</dbReference>
<accession>A0A0V0Z8G9</accession>
<comment type="subcellular location">
    <subcellularLocation>
        <location evidence="1">Nucleus</location>
    </subcellularLocation>
</comment>
<keyword evidence="2" id="KW-0539">Nucleus</keyword>
<organism evidence="3 4">
    <name type="scientific">Trichinella patagoniensis</name>
    <dbReference type="NCBI Taxonomy" id="990121"/>
    <lineage>
        <taxon>Eukaryota</taxon>
        <taxon>Metazoa</taxon>
        <taxon>Ecdysozoa</taxon>
        <taxon>Nematoda</taxon>
        <taxon>Enoplea</taxon>
        <taxon>Dorylaimia</taxon>
        <taxon>Trichinellida</taxon>
        <taxon>Trichinellidae</taxon>
        <taxon>Trichinella</taxon>
    </lineage>
</organism>
<dbReference type="AlphaFoldDB" id="A0A0V0Z8G9"/>
<dbReference type="Gene3D" id="1.20.1160.11">
    <property type="entry name" value="Paired amphipathic helix"/>
    <property type="match status" value="1"/>
</dbReference>
<evidence type="ECO:0000313" key="3">
    <source>
        <dbReference type="EMBL" id="KRY08627.1"/>
    </source>
</evidence>
<protein>
    <submittedName>
        <fullName evidence="3">Uncharacterized protein</fullName>
    </submittedName>
</protein>
<dbReference type="InterPro" id="IPR003822">
    <property type="entry name" value="PAH"/>
</dbReference>
<sequence>MNITLYVTYICDYILPRYTRKRDVINNKRRFRKRSNATFFDVNSLLSMESVRKRLSSTPEMYVLFMYAVNDYIAKQSTTCSFVCRVVGLTNGCPYVTNEIKSLIKDGSKFYLHGMVIHFYCPIDRQWRIIKEDEIKNELDWMEILMENAKLQRTDDEHYADRPHIYHKFIQALHAFTNEPYKGKTTPLYLLYTRVVPLFSDCNTLLHHFHSFFANATDSHPFRCLMCLLELHKDDDYESMEEDFSNILCQGLALY</sequence>
<dbReference type="SUPFAM" id="SSF47762">
    <property type="entry name" value="PAH2 domain"/>
    <property type="match status" value="1"/>
</dbReference>
<gene>
    <name evidence="3" type="ORF">T12_8375</name>
</gene>
<comment type="caution">
    <text evidence="3">The sequence shown here is derived from an EMBL/GenBank/DDBJ whole genome shotgun (WGS) entry which is preliminary data.</text>
</comment>
<keyword evidence="4" id="KW-1185">Reference proteome</keyword>
<dbReference type="Proteomes" id="UP000054783">
    <property type="component" value="Unassembled WGS sequence"/>
</dbReference>